<feature type="signal peptide" evidence="6">
    <location>
        <begin position="1"/>
        <end position="28"/>
    </location>
</feature>
<keyword evidence="2 5" id="KW-0575">Peroxidase</keyword>
<keyword evidence="8" id="KW-1185">Reference proteome</keyword>
<dbReference type="PANTHER" id="PTHR11592:SF44">
    <property type="entry name" value="GLUTATHIONE PEROXIDASE"/>
    <property type="match status" value="1"/>
</dbReference>
<dbReference type="PRINTS" id="PR01011">
    <property type="entry name" value="GLUTPROXDASE"/>
</dbReference>
<organism evidence="7 8">
    <name type="scientific">Alkalimarinus sediminis</name>
    <dbReference type="NCBI Taxonomy" id="1632866"/>
    <lineage>
        <taxon>Bacteria</taxon>
        <taxon>Pseudomonadati</taxon>
        <taxon>Pseudomonadota</taxon>
        <taxon>Gammaproteobacteria</taxon>
        <taxon>Alteromonadales</taxon>
        <taxon>Alteromonadaceae</taxon>
        <taxon>Alkalimarinus</taxon>
    </lineage>
</organism>
<dbReference type="SUPFAM" id="SSF52833">
    <property type="entry name" value="Thioredoxin-like"/>
    <property type="match status" value="1"/>
</dbReference>
<evidence type="ECO:0000256" key="4">
    <source>
        <dbReference type="PIRSR" id="PIRSR000303-1"/>
    </source>
</evidence>
<evidence type="ECO:0000256" key="1">
    <source>
        <dbReference type="ARBA" id="ARBA00006926"/>
    </source>
</evidence>
<dbReference type="PROSITE" id="PS51355">
    <property type="entry name" value="GLUTATHIONE_PEROXID_3"/>
    <property type="match status" value="1"/>
</dbReference>
<dbReference type="CDD" id="cd00340">
    <property type="entry name" value="GSH_Peroxidase"/>
    <property type="match status" value="1"/>
</dbReference>
<dbReference type="PANTHER" id="PTHR11592">
    <property type="entry name" value="GLUTATHIONE PEROXIDASE"/>
    <property type="match status" value="1"/>
</dbReference>
<dbReference type="Gene3D" id="3.40.30.10">
    <property type="entry name" value="Glutaredoxin"/>
    <property type="match status" value="1"/>
</dbReference>
<dbReference type="PROSITE" id="PS00460">
    <property type="entry name" value="GLUTATHIONE_PEROXID_1"/>
    <property type="match status" value="1"/>
</dbReference>
<feature type="active site" evidence="4">
    <location>
        <position position="67"/>
    </location>
</feature>
<keyword evidence="3 5" id="KW-0560">Oxidoreductase</keyword>
<name>A0A9E8HLE8_9ALTE</name>
<comment type="similarity">
    <text evidence="1 5">Belongs to the glutathione peroxidase family.</text>
</comment>
<reference evidence="7" key="1">
    <citation type="submission" date="2022-07" db="EMBL/GenBank/DDBJ databases">
        <title>Alkalimarinus sp. nov., isolated from gut of a Alitta virens.</title>
        <authorList>
            <person name="Yang A.I."/>
            <person name="Shin N.-R."/>
        </authorList>
    </citation>
    <scope>NUCLEOTIDE SEQUENCE</scope>
    <source>
        <strain evidence="7">FA028</strain>
    </source>
</reference>
<dbReference type="KEGG" id="asem:NNL22_17815"/>
<accession>A0A9E8HLE8</accession>
<dbReference type="InterPro" id="IPR036249">
    <property type="entry name" value="Thioredoxin-like_sf"/>
</dbReference>
<keyword evidence="6" id="KW-0732">Signal</keyword>
<protein>
    <recommendedName>
        <fullName evidence="5">Glutathione peroxidase</fullName>
    </recommendedName>
</protein>
<sequence>MHVSKHATTLITSLALLVLTLFSSVANASCDPLLEFETNKLHSQKSVNFCEQFNDKVLLVVNTASHCGYTPQFKELEGLYQKYKDQGLEIVGFPSNDFRQEYKSEEQTASVCYINYGVSFTMVSTSSVKGESKNSFYQKLTDRTGKEPGWNFSKFLISKDRKNIEYFRSATEPMDSPLEALVAQYVGRD</sequence>
<dbReference type="Pfam" id="PF00255">
    <property type="entry name" value="GSHPx"/>
    <property type="match status" value="1"/>
</dbReference>
<evidence type="ECO:0000313" key="8">
    <source>
        <dbReference type="Proteomes" id="UP001164472"/>
    </source>
</evidence>
<dbReference type="GO" id="GO:0034599">
    <property type="term" value="P:cellular response to oxidative stress"/>
    <property type="evidence" value="ECO:0007669"/>
    <property type="project" value="TreeGrafter"/>
</dbReference>
<dbReference type="EMBL" id="CP101527">
    <property type="protein sequence ID" value="UZW74853.1"/>
    <property type="molecule type" value="Genomic_DNA"/>
</dbReference>
<gene>
    <name evidence="7" type="ORF">NNL22_17815</name>
</gene>
<dbReference type="GO" id="GO:0004601">
    <property type="term" value="F:peroxidase activity"/>
    <property type="evidence" value="ECO:0007669"/>
    <property type="project" value="UniProtKB-KW"/>
</dbReference>
<proteinExistence type="inferred from homology"/>
<evidence type="ECO:0000256" key="5">
    <source>
        <dbReference type="RuleBase" id="RU000499"/>
    </source>
</evidence>
<evidence type="ECO:0000256" key="2">
    <source>
        <dbReference type="ARBA" id="ARBA00022559"/>
    </source>
</evidence>
<evidence type="ECO:0000256" key="3">
    <source>
        <dbReference type="ARBA" id="ARBA00023002"/>
    </source>
</evidence>
<evidence type="ECO:0000256" key="6">
    <source>
        <dbReference type="SAM" id="SignalP"/>
    </source>
</evidence>
<dbReference type="AlphaFoldDB" id="A0A9E8HLE8"/>
<dbReference type="Proteomes" id="UP001164472">
    <property type="component" value="Chromosome"/>
</dbReference>
<dbReference type="InterPro" id="IPR000889">
    <property type="entry name" value="Glutathione_peroxidase"/>
</dbReference>
<evidence type="ECO:0000313" key="7">
    <source>
        <dbReference type="EMBL" id="UZW74853.1"/>
    </source>
</evidence>
<dbReference type="InterPro" id="IPR029759">
    <property type="entry name" value="GPX_AS"/>
</dbReference>
<feature type="chain" id="PRO_5039667444" description="Glutathione peroxidase" evidence="6">
    <location>
        <begin position="29"/>
        <end position="189"/>
    </location>
</feature>
<dbReference type="PIRSF" id="PIRSF000303">
    <property type="entry name" value="Glutathion_perox"/>
    <property type="match status" value="1"/>
</dbReference>
<dbReference type="RefSeq" id="WP_251810280.1">
    <property type="nucleotide sequence ID" value="NZ_CP101527.1"/>
</dbReference>